<name>A0AA36IV20_9DINO</name>
<gene>
    <name evidence="1" type="ORF">EVOR1521_LOCUS19074</name>
</gene>
<keyword evidence="2" id="KW-1185">Reference proteome</keyword>
<evidence type="ECO:0000313" key="2">
    <source>
        <dbReference type="Proteomes" id="UP001178507"/>
    </source>
</evidence>
<protein>
    <submittedName>
        <fullName evidence="1">Uncharacterized protein</fullName>
    </submittedName>
</protein>
<dbReference type="Proteomes" id="UP001178507">
    <property type="component" value="Unassembled WGS sequence"/>
</dbReference>
<comment type="caution">
    <text evidence="1">The sequence shown here is derived from an EMBL/GenBank/DDBJ whole genome shotgun (WGS) entry which is preliminary data.</text>
</comment>
<proteinExistence type="predicted"/>
<dbReference type="AlphaFoldDB" id="A0AA36IV20"/>
<dbReference type="EMBL" id="CAUJNA010002835">
    <property type="protein sequence ID" value="CAJ1394420.1"/>
    <property type="molecule type" value="Genomic_DNA"/>
</dbReference>
<evidence type="ECO:0000313" key="1">
    <source>
        <dbReference type="EMBL" id="CAJ1394420.1"/>
    </source>
</evidence>
<reference evidence="1" key="1">
    <citation type="submission" date="2023-08" db="EMBL/GenBank/DDBJ databases">
        <authorList>
            <person name="Chen Y."/>
            <person name="Shah S."/>
            <person name="Dougan E. K."/>
            <person name="Thang M."/>
            <person name="Chan C."/>
        </authorList>
    </citation>
    <scope>NUCLEOTIDE SEQUENCE</scope>
</reference>
<organism evidence="1 2">
    <name type="scientific">Effrenium voratum</name>
    <dbReference type="NCBI Taxonomy" id="2562239"/>
    <lineage>
        <taxon>Eukaryota</taxon>
        <taxon>Sar</taxon>
        <taxon>Alveolata</taxon>
        <taxon>Dinophyceae</taxon>
        <taxon>Suessiales</taxon>
        <taxon>Symbiodiniaceae</taxon>
        <taxon>Effrenium</taxon>
    </lineage>
</organism>
<sequence>MSQLRLEFCSSIVRGLQGKLHRYHFSTTRQLQSAARITVLEVPDDGRWMSLERRPCRSDTCHCIPLRATCAFQPGSSMCCRSYLAKIHGQACCSLARSSHLAVPASLFSEHPQIWQLKLSAAACALLKEV</sequence>
<accession>A0AA36IV20</accession>